<keyword evidence="1" id="KW-1133">Transmembrane helix</keyword>
<name>A0A4S3L0Q1_9GAMM</name>
<evidence type="ECO:0000259" key="2">
    <source>
        <dbReference type="Pfam" id="PF13386"/>
    </source>
</evidence>
<dbReference type="OrthoDB" id="9798690at2"/>
<organism evidence="3 4">
    <name type="scientific">Pseudofulvimonas gallinarii</name>
    <dbReference type="NCBI Taxonomy" id="634155"/>
    <lineage>
        <taxon>Bacteria</taxon>
        <taxon>Pseudomonadati</taxon>
        <taxon>Pseudomonadota</taxon>
        <taxon>Gammaproteobacteria</taxon>
        <taxon>Lysobacterales</taxon>
        <taxon>Rhodanobacteraceae</taxon>
        <taxon>Pseudofulvimonas</taxon>
    </lineage>
</organism>
<feature type="transmembrane region" description="Helical" evidence="1">
    <location>
        <begin position="213"/>
        <end position="231"/>
    </location>
</feature>
<keyword evidence="1" id="KW-0472">Membrane</keyword>
<comment type="caution">
    <text evidence="3">The sequence shown here is derived from an EMBL/GenBank/DDBJ whole genome shotgun (WGS) entry which is preliminary data.</text>
</comment>
<sequence length="251" mass="26013">MPIDLITLGAALLTGLIGGVHCLVMCGGVATGLAAASRAPGDAPVTGRAALNAALALNIGRVIGYSIGGLLVGVFGTVLVQGLDLPRLMFALRLAVGLVLILVGLRLLGGRDRLGAVGRIGRAIWPTLQKLGRGLLPADRAWKRLVLGALWGWLPCGLSWSMLLVALFTVDPLNATLTMAAFGTGTLLTMVPVTWGSARLARRLAQPRLRRSLGALVIAAGSLTVFAPWLIHVPALHDLLSALGCRTLPPS</sequence>
<feature type="transmembrane region" description="Helical" evidence="1">
    <location>
        <begin position="55"/>
        <end position="78"/>
    </location>
</feature>
<dbReference type="PANTHER" id="PTHR42208">
    <property type="entry name" value="HEAVY METAL TRANSPORTER-RELATED"/>
    <property type="match status" value="1"/>
</dbReference>
<proteinExistence type="predicted"/>
<feature type="transmembrane region" description="Helical" evidence="1">
    <location>
        <begin position="6"/>
        <end position="34"/>
    </location>
</feature>
<feature type="transmembrane region" description="Helical" evidence="1">
    <location>
        <begin position="145"/>
        <end position="168"/>
    </location>
</feature>
<evidence type="ECO:0000256" key="1">
    <source>
        <dbReference type="SAM" id="Phobius"/>
    </source>
</evidence>
<feature type="transmembrane region" description="Helical" evidence="1">
    <location>
        <begin position="180"/>
        <end position="201"/>
    </location>
</feature>
<dbReference type="EMBL" id="SMAF01000005">
    <property type="protein sequence ID" value="TCS99665.1"/>
    <property type="molecule type" value="Genomic_DNA"/>
</dbReference>
<reference evidence="3 4" key="1">
    <citation type="submission" date="2019-03" db="EMBL/GenBank/DDBJ databases">
        <title>Genomic Encyclopedia of Type Strains, Phase IV (KMG-IV): sequencing the most valuable type-strain genomes for metagenomic binning, comparative biology and taxonomic classification.</title>
        <authorList>
            <person name="Goeker M."/>
        </authorList>
    </citation>
    <scope>NUCLEOTIDE SEQUENCE [LARGE SCALE GENOMIC DNA]</scope>
    <source>
        <strain evidence="3 4">DSM 21944</strain>
    </source>
</reference>
<dbReference type="Pfam" id="PF13386">
    <property type="entry name" value="DsbD_2"/>
    <property type="match status" value="1"/>
</dbReference>
<feature type="domain" description="Urease accessory protein UreH-like transmembrane" evidence="2">
    <location>
        <begin position="10"/>
        <end position="221"/>
    </location>
</feature>
<dbReference type="RefSeq" id="WP_123520894.1">
    <property type="nucleotide sequence ID" value="NZ_JBHLWF010000028.1"/>
</dbReference>
<dbReference type="Proteomes" id="UP000294599">
    <property type="component" value="Unassembled WGS sequence"/>
</dbReference>
<accession>A0A4S3L0Q1</accession>
<evidence type="ECO:0000313" key="3">
    <source>
        <dbReference type="EMBL" id="TCS99665.1"/>
    </source>
</evidence>
<dbReference type="PANTHER" id="PTHR42208:SF1">
    <property type="entry name" value="HEAVY METAL TRANSPORTER"/>
    <property type="match status" value="1"/>
</dbReference>
<evidence type="ECO:0000313" key="4">
    <source>
        <dbReference type="Proteomes" id="UP000294599"/>
    </source>
</evidence>
<gene>
    <name evidence="3" type="ORF">EDC25_10598</name>
</gene>
<feature type="transmembrane region" description="Helical" evidence="1">
    <location>
        <begin position="90"/>
        <end position="109"/>
    </location>
</feature>
<keyword evidence="1" id="KW-0812">Transmembrane</keyword>
<protein>
    <recommendedName>
        <fullName evidence="2">Urease accessory protein UreH-like transmembrane domain-containing protein</fullName>
    </recommendedName>
</protein>
<dbReference type="AlphaFoldDB" id="A0A4S3L0Q1"/>
<keyword evidence="4" id="KW-1185">Reference proteome</keyword>
<dbReference type="InterPro" id="IPR039447">
    <property type="entry name" value="UreH-like_TM_dom"/>
</dbReference>